<dbReference type="Gene3D" id="1.10.1740.10">
    <property type="match status" value="1"/>
</dbReference>
<reference evidence="8" key="1">
    <citation type="submission" date="2017-02" db="EMBL/GenBank/DDBJ databases">
        <authorList>
            <person name="Varghese N."/>
            <person name="Submissions S."/>
        </authorList>
    </citation>
    <scope>NUCLEOTIDE SEQUENCE [LARGE SCALE GENOMIC DNA]</scope>
    <source>
        <strain evidence="8">DSM 18108</strain>
    </source>
</reference>
<dbReference type="NCBIfam" id="TIGR02985">
    <property type="entry name" value="Sig70_bacteroi1"/>
    <property type="match status" value="1"/>
</dbReference>
<dbReference type="SUPFAM" id="SSF88659">
    <property type="entry name" value="Sigma3 and sigma4 domains of RNA polymerase sigma factors"/>
    <property type="match status" value="1"/>
</dbReference>
<organism evidence="7 8">
    <name type="scientific">Chitinophaga ginsengisegetis</name>
    <dbReference type="NCBI Taxonomy" id="393003"/>
    <lineage>
        <taxon>Bacteria</taxon>
        <taxon>Pseudomonadati</taxon>
        <taxon>Bacteroidota</taxon>
        <taxon>Chitinophagia</taxon>
        <taxon>Chitinophagales</taxon>
        <taxon>Chitinophagaceae</taxon>
        <taxon>Chitinophaga</taxon>
    </lineage>
</organism>
<dbReference type="InterPro" id="IPR014284">
    <property type="entry name" value="RNA_pol_sigma-70_dom"/>
</dbReference>
<feature type="domain" description="RNA polymerase sigma-70 region 2" evidence="5">
    <location>
        <begin position="54"/>
        <end position="119"/>
    </location>
</feature>
<dbReference type="AlphaFoldDB" id="A0A1T5P9Q9"/>
<dbReference type="GO" id="GO:0006352">
    <property type="term" value="P:DNA-templated transcription initiation"/>
    <property type="evidence" value="ECO:0007669"/>
    <property type="project" value="InterPro"/>
</dbReference>
<dbReference type="EMBL" id="FUZZ01000005">
    <property type="protein sequence ID" value="SKD09333.1"/>
    <property type="molecule type" value="Genomic_DNA"/>
</dbReference>
<accession>A0A1T5P9Q9</accession>
<protein>
    <submittedName>
        <fullName evidence="7">RNA polymerase sigma-70 factor, ECF subfamily</fullName>
    </submittedName>
</protein>
<dbReference type="PANTHER" id="PTHR43133:SF46">
    <property type="entry name" value="RNA POLYMERASE SIGMA-70 FACTOR ECF SUBFAMILY"/>
    <property type="match status" value="1"/>
</dbReference>
<dbReference type="PANTHER" id="PTHR43133">
    <property type="entry name" value="RNA POLYMERASE ECF-TYPE SIGMA FACTO"/>
    <property type="match status" value="1"/>
</dbReference>
<evidence type="ECO:0000313" key="7">
    <source>
        <dbReference type="EMBL" id="SKD09333.1"/>
    </source>
</evidence>
<dbReference type="GO" id="GO:0003677">
    <property type="term" value="F:DNA binding"/>
    <property type="evidence" value="ECO:0007669"/>
    <property type="project" value="InterPro"/>
</dbReference>
<evidence type="ECO:0000256" key="1">
    <source>
        <dbReference type="ARBA" id="ARBA00010641"/>
    </source>
</evidence>
<dbReference type="SUPFAM" id="SSF88946">
    <property type="entry name" value="Sigma2 domain of RNA polymerase sigma factors"/>
    <property type="match status" value="1"/>
</dbReference>
<dbReference type="GO" id="GO:0016987">
    <property type="term" value="F:sigma factor activity"/>
    <property type="evidence" value="ECO:0007669"/>
    <property type="project" value="UniProtKB-KW"/>
</dbReference>
<feature type="domain" description="RNA polymerase sigma factor 70 region 4 type 2" evidence="6">
    <location>
        <begin position="149"/>
        <end position="200"/>
    </location>
</feature>
<dbReference type="InterPro" id="IPR039425">
    <property type="entry name" value="RNA_pol_sigma-70-like"/>
</dbReference>
<evidence type="ECO:0000259" key="6">
    <source>
        <dbReference type="Pfam" id="PF08281"/>
    </source>
</evidence>
<keyword evidence="8" id="KW-1185">Reference proteome</keyword>
<dbReference type="InterPro" id="IPR013249">
    <property type="entry name" value="RNA_pol_sigma70_r4_t2"/>
</dbReference>
<comment type="similarity">
    <text evidence="1">Belongs to the sigma-70 factor family. ECF subfamily.</text>
</comment>
<dbReference type="InterPro" id="IPR013325">
    <property type="entry name" value="RNA_pol_sigma_r2"/>
</dbReference>
<dbReference type="Gene3D" id="1.10.10.10">
    <property type="entry name" value="Winged helix-like DNA-binding domain superfamily/Winged helix DNA-binding domain"/>
    <property type="match status" value="1"/>
</dbReference>
<dbReference type="Pfam" id="PF04542">
    <property type="entry name" value="Sigma70_r2"/>
    <property type="match status" value="1"/>
</dbReference>
<evidence type="ECO:0000259" key="5">
    <source>
        <dbReference type="Pfam" id="PF04542"/>
    </source>
</evidence>
<keyword evidence="3" id="KW-0731">Sigma factor</keyword>
<evidence type="ECO:0000256" key="3">
    <source>
        <dbReference type="ARBA" id="ARBA00023082"/>
    </source>
</evidence>
<dbReference type="InterPro" id="IPR007627">
    <property type="entry name" value="RNA_pol_sigma70_r2"/>
</dbReference>
<gene>
    <name evidence="7" type="ORF">SAMN05660461_5218</name>
</gene>
<dbReference type="InterPro" id="IPR036388">
    <property type="entry name" value="WH-like_DNA-bd_sf"/>
</dbReference>
<keyword evidence="4" id="KW-0804">Transcription</keyword>
<dbReference type="InterPro" id="IPR014327">
    <property type="entry name" value="RNA_pol_sigma70_bacteroid"/>
</dbReference>
<evidence type="ECO:0000313" key="8">
    <source>
        <dbReference type="Proteomes" id="UP000190166"/>
    </source>
</evidence>
<name>A0A1T5P9Q9_9BACT</name>
<evidence type="ECO:0000256" key="2">
    <source>
        <dbReference type="ARBA" id="ARBA00023015"/>
    </source>
</evidence>
<dbReference type="STRING" id="393003.SAMN05660461_5218"/>
<dbReference type="Proteomes" id="UP000190166">
    <property type="component" value="Unassembled WGS sequence"/>
</dbReference>
<dbReference type="Pfam" id="PF08281">
    <property type="entry name" value="Sigma70_r4_2"/>
    <property type="match status" value="1"/>
</dbReference>
<sequence length="220" mass="25787">MVICRKQQQHNAGQQMMEINPDFIILCADNNEVTKWFMYQPKSGEVVSFEEQFKLHYTFLCTAAYYVVEDEDAARDIVQDFFLYCWSKRHIIRITHDFKSYAVRAIRNASLNYLKKSGKTSLEEVAVIENMTQHFPLEDNEAEADRNAALWAAVARLPEQRRRIFLLSNRDGLKYKDIAATLGISVNTVKTQIKLALQFLRKECRWMNIIIAFLFFLKNN</sequence>
<dbReference type="InterPro" id="IPR013324">
    <property type="entry name" value="RNA_pol_sigma_r3/r4-like"/>
</dbReference>
<keyword evidence="2" id="KW-0805">Transcription regulation</keyword>
<proteinExistence type="inferred from homology"/>
<dbReference type="NCBIfam" id="TIGR02937">
    <property type="entry name" value="sigma70-ECF"/>
    <property type="match status" value="1"/>
</dbReference>
<dbReference type="CDD" id="cd06171">
    <property type="entry name" value="Sigma70_r4"/>
    <property type="match status" value="1"/>
</dbReference>
<evidence type="ECO:0000256" key="4">
    <source>
        <dbReference type="ARBA" id="ARBA00023163"/>
    </source>
</evidence>